<sequence length="270" mass="30935">MISCFTEARFCFSFLYERMQHRNIVWVVKDQRQLNKAILDRVHSLLSPKEFINDSDIGLLEKAYGKLSPSEIYLAERYGVPAHHMLSAENLVQARHFDEGCLHKVQTRYVQEGRKGAVVFRDLVLNTRWMDFFDGKVVNAQSAMLAYAAGQYAIEQVAVMGDYRRLEQAAGATVHYLDGVRDASSLIAQEALLNLWDLPSIWAVKGESDLIAYRLLDNYLNTGAAFSRRDVIKQNLATVYRPFARSALSGDEKHLAQQNFLRMKKDFIYE</sequence>
<accession>A0AAD0SED8</accession>
<dbReference type="EMBL" id="CP023009">
    <property type="protein sequence ID" value="AXW86248.1"/>
    <property type="molecule type" value="Genomic_DNA"/>
</dbReference>
<proteinExistence type="predicted"/>
<dbReference type="Proteomes" id="UP000263881">
    <property type="component" value="Chromosome"/>
</dbReference>
<protein>
    <submittedName>
        <fullName evidence="1">Uncharacterized protein</fullName>
    </submittedName>
</protein>
<reference evidence="1 2" key="1">
    <citation type="submission" date="2017-08" db="EMBL/GenBank/DDBJ databases">
        <title>Comparative genomics of bacteria isolated from necrotic lesions of AOD affected trees.</title>
        <authorList>
            <person name="Doonan J."/>
            <person name="Denman S."/>
            <person name="McDonald J.E."/>
        </authorList>
    </citation>
    <scope>NUCLEOTIDE SEQUENCE [LARGE SCALE GENOMIC DNA]</scope>
    <source>
        <strain evidence="1 2">477</strain>
    </source>
</reference>
<evidence type="ECO:0000313" key="2">
    <source>
        <dbReference type="Proteomes" id="UP000263881"/>
    </source>
</evidence>
<evidence type="ECO:0000313" key="1">
    <source>
        <dbReference type="EMBL" id="AXW86248.1"/>
    </source>
</evidence>
<gene>
    <name evidence="1" type="ORF">CKQ53_04120</name>
</gene>
<organism evidence="1 2">
    <name type="scientific">Lonsdalea britannica</name>
    <dbReference type="NCBI Taxonomy" id="1082704"/>
    <lineage>
        <taxon>Bacteria</taxon>
        <taxon>Pseudomonadati</taxon>
        <taxon>Pseudomonadota</taxon>
        <taxon>Gammaproteobacteria</taxon>
        <taxon>Enterobacterales</taxon>
        <taxon>Pectobacteriaceae</taxon>
        <taxon>Lonsdalea</taxon>
    </lineage>
</organism>
<keyword evidence="2" id="KW-1185">Reference proteome</keyword>
<dbReference type="RefSeq" id="WP_118894680.1">
    <property type="nucleotide sequence ID" value="NZ_CP023009.1"/>
</dbReference>
<name>A0AAD0SED8_9GAMM</name>
<dbReference type="KEGG" id="lbq:CKQ53_04120"/>
<dbReference type="AlphaFoldDB" id="A0AAD0SED8"/>